<dbReference type="AlphaFoldDB" id="A0A9P0BGP2"/>
<dbReference type="EMBL" id="OV121139">
    <property type="protein sequence ID" value="CAH0562832.1"/>
    <property type="molecule type" value="Genomic_DNA"/>
</dbReference>
<dbReference type="Gene3D" id="3.60.10.10">
    <property type="entry name" value="Endonuclease/exonuclease/phosphatase"/>
    <property type="match status" value="2"/>
</dbReference>
<feature type="domain" description="Endonuclease/exonuclease/phosphatase" evidence="1">
    <location>
        <begin position="6"/>
        <end position="97"/>
    </location>
</feature>
<dbReference type="PANTHER" id="PTHR33273">
    <property type="entry name" value="DOMAIN-CONTAINING PROTEIN, PUTATIVE-RELATED"/>
    <property type="match status" value="1"/>
</dbReference>
<dbReference type="PANTHER" id="PTHR33273:SF4">
    <property type="entry name" value="ENDONUCLEASE_EXONUCLEASE_PHOSPHATASE DOMAIN-CONTAINING PROTEIN"/>
    <property type="match status" value="1"/>
</dbReference>
<dbReference type="SUPFAM" id="SSF56219">
    <property type="entry name" value="DNase I-like"/>
    <property type="match status" value="2"/>
</dbReference>
<name>A0A9P0BGP2_BRAAE</name>
<dbReference type="InterPro" id="IPR005135">
    <property type="entry name" value="Endo/exonuclease/phosphatase"/>
</dbReference>
<gene>
    <name evidence="2" type="ORF">MELIAE_LOCUS11852</name>
</gene>
<dbReference type="GO" id="GO:0003824">
    <property type="term" value="F:catalytic activity"/>
    <property type="evidence" value="ECO:0007669"/>
    <property type="project" value="InterPro"/>
</dbReference>
<accession>A0A9P0BGP2</accession>
<reference evidence="2" key="1">
    <citation type="submission" date="2021-12" db="EMBL/GenBank/DDBJ databases">
        <authorList>
            <person name="King R."/>
        </authorList>
    </citation>
    <scope>NUCLEOTIDE SEQUENCE</scope>
</reference>
<sequence length="397" mass="44616">MSNIIKEIGLPVVIGMDSNAKNPIWQSSTLDHRGELLESFAFENDLFILNTPQPFTTFSSPLGESNVDLTLCSSELINKLSEWTVSPDICPSDHRMISYKLALLSPKNHVAITWARQLRQIDTDRALDDAIIGMRAVDGLLWSPTVESIDRRATELTALLASIGESCLKRRKRFLGRPLWWNDGLDRLRLRVNLQRKAYQRANPPLRYALRTIYLSTADKFRKLIERTRSRSWGQFVGEQLNSDPWSLPYRLSRAGGLVEPPLTSIQPYCTFSASANKYIIPSIGHFRTVAASGRAFRSCIVVLNPLLHVLPVQCLNSDLFASIIIECGNLSFALVSAYCPPRDELCEVLEKVSSDLNSIDLPVIIGMDSNAKSPVWFSDQLDHRGDIAENFVLENN</sequence>
<dbReference type="Proteomes" id="UP001154078">
    <property type="component" value="Chromosome 8"/>
</dbReference>
<feature type="domain" description="Endonuclease/exonuclease/phosphatase" evidence="1">
    <location>
        <begin position="335"/>
        <end position="396"/>
    </location>
</feature>
<evidence type="ECO:0000313" key="2">
    <source>
        <dbReference type="EMBL" id="CAH0562832.1"/>
    </source>
</evidence>
<evidence type="ECO:0000259" key="1">
    <source>
        <dbReference type="Pfam" id="PF14529"/>
    </source>
</evidence>
<dbReference type="InterPro" id="IPR036691">
    <property type="entry name" value="Endo/exonu/phosph_ase_sf"/>
</dbReference>
<dbReference type="Pfam" id="PF14529">
    <property type="entry name" value="Exo_endo_phos_2"/>
    <property type="match status" value="2"/>
</dbReference>
<dbReference type="OrthoDB" id="6779252at2759"/>
<evidence type="ECO:0000313" key="3">
    <source>
        <dbReference type="Proteomes" id="UP001154078"/>
    </source>
</evidence>
<protein>
    <recommendedName>
        <fullName evidence="1">Endonuclease/exonuclease/phosphatase domain-containing protein</fullName>
    </recommendedName>
</protein>
<organism evidence="2 3">
    <name type="scientific">Brassicogethes aeneus</name>
    <name type="common">Rape pollen beetle</name>
    <name type="synonym">Meligethes aeneus</name>
    <dbReference type="NCBI Taxonomy" id="1431903"/>
    <lineage>
        <taxon>Eukaryota</taxon>
        <taxon>Metazoa</taxon>
        <taxon>Ecdysozoa</taxon>
        <taxon>Arthropoda</taxon>
        <taxon>Hexapoda</taxon>
        <taxon>Insecta</taxon>
        <taxon>Pterygota</taxon>
        <taxon>Neoptera</taxon>
        <taxon>Endopterygota</taxon>
        <taxon>Coleoptera</taxon>
        <taxon>Polyphaga</taxon>
        <taxon>Cucujiformia</taxon>
        <taxon>Nitidulidae</taxon>
        <taxon>Meligethinae</taxon>
        <taxon>Brassicogethes</taxon>
    </lineage>
</organism>
<proteinExistence type="predicted"/>
<keyword evidence="3" id="KW-1185">Reference proteome</keyword>